<evidence type="ECO:0008006" key="4">
    <source>
        <dbReference type="Google" id="ProtNLM"/>
    </source>
</evidence>
<reference evidence="3" key="1">
    <citation type="submission" date="2017-08" db="EMBL/GenBank/DDBJ databases">
        <authorList>
            <person name="Huang Z."/>
        </authorList>
    </citation>
    <scope>NUCLEOTIDE SEQUENCE [LARGE SCALE GENOMIC DNA]</scope>
    <source>
        <strain evidence="3">SA5d-4</strain>
    </source>
</reference>
<name>A0A263BV81_9BACI</name>
<evidence type="ECO:0000313" key="2">
    <source>
        <dbReference type="EMBL" id="OZM57620.1"/>
    </source>
</evidence>
<reference evidence="2 3" key="2">
    <citation type="submission" date="2017-09" db="EMBL/GenBank/DDBJ databases">
        <title>Bacillus patelloidae sp. nov., isolated from the intestinal tract of a marine limpet.</title>
        <authorList>
            <person name="Liu R."/>
            <person name="Dong C."/>
            <person name="Shao Z."/>
        </authorList>
    </citation>
    <scope>NUCLEOTIDE SEQUENCE [LARGE SCALE GENOMIC DNA]</scope>
    <source>
        <strain evidence="2 3">SA5d-4</strain>
    </source>
</reference>
<dbReference type="RefSeq" id="WP_094922447.1">
    <property type="nucleotide sequence ID" value="NZ_NPIA01000002.1"/>
</dbReference>
<keyword evidence="3" id="KW-1185">Reference proteome</keyword>
<dbReference type="EMBL" id="NPIA01000002">
    <property type="protein sequence ID" value="OZM57620.1"/>
    <property type="molecule type" value="Genomic_DNA"/>
</dbReference>
<accession>A0A263BV81</accession>
<feature type="transmembrane region" description="Helical" evidence="1">
    <location>
        <begin position="12"/>
        <end position="33"/>
    </location>
</feature>
<dbReference type="Proteomes" id="UP000217083">
    <property type="component" value="Unassembled WGS sequence"/>
</dbReference>
<sequence>MKDSLRKSINWSLGIAVITLVLAAIFSIISTAILSGVTWAAGMAIVLLIVLMGIFFDIIGVAATAANEVPFHAMASERVKGAKQSILVTRNADKVASFCNDVIGDISGIVSGTAAAAVVVELARQLGQSDNGVFQFVIAVTFTSIVAALTVGGKAFGKSLAIQYSTEIIFQVGRFIYVIENKLKINLFTKKRKRSKRNGK</sequence>
<comment type="caution">
    <text evidence="2">The sequence shown here is derived from an EMBL/GenBank/DDBJ whole genome shotgun (WGS) entry which is preliminary data.</text>
</comment>
<keyword evidence="1" id="KW-0812">Transmembrane</keyword>
<evidence type="ECO:0000256" key="1">
    <source>
        <dbReference type="SAM" id="Phobius"/>
    </source>
</evidence>
<dbReference type="AlphaFoldDB" id="A0A263BV81"/>
<keyword evidence="1" id="KW-0472">Membrane</keyword>
<evidence type="ECO:0000313" key="3">
    <source>
        <dbReference type="Proteomes" id="UP000217083"/>
    </source>
</evidence>
<feature type="transmembrane region" description="Helical" evidence="1">
    <location>
        <begin position="133"/>
        <end position="156"/>
    </location>
</feature>
<gene>
    <name evidence="2" type="ORF">CIB95_04410</name>
</gene>
<organism evidence="2 3">
    <name type="scientific">Lottiidibacillus patelloidae</name>
    <dbReference type="NCBI Taxonomy" id="2670334"/>
    <lineage>
        <taxon>Bacteria</taxon>
        <taxon>Bacillati</taxon>
        <taxon>Bacillota</taxon>
        <taxon>Bacilli</taxon>
        <taxon>Bacillales</taxon>
        <taxon>Bacillaceae</taxon>
        <taxon>Lottiidibacillus</taxon>
    </lineage>
</organism>
<protein>
    <recommendedName>
        <fullName evidence="4">CNNM transmembrane domain-containing protein</fullName>
    </recommendedName>
</protein>
<proteinExistence type="predicted"/>
<feature type="transmembrane region" description="Helical" evidence="1">
    <location>
        <begin position="39"/>
        <end position="66"/>
    </location>
</feature>
<keyword evidence="1" id="KW-1133">Transmembrane helix</keyword>